<proteinExistence type="inferred from homology"/>
<keyword evidence="5" id="KW-0378">Hydrolase</keyword>
<evidence type="ECO:0000256" key="2">
    <source>
        <dbReference type="ARBA" id="ARBA00004818"/>
    </source>
</evidence>
<dbReference type="SUPFAM" id="SSF56784">
    <property type="entry name" value="HAD-like"/>
    <property type="match status" value="1"/>
</dbReference>
<dbReference type="InterPro" id="IPR023214">
    <property type="entry name" value="HAD_sf"/>
</dbReference>
<dbReference type="InterPro" id="IPR041492">
    <property type="entry name" value="HAD_2"/>
</dbReference>
<dbReference type="Pfam" id="PF13419">
    <property type="entry name" value="HAD_2"/>
    <property type="match status" value="1"/>
</dbReference>
<name>A0A356LK37_9BURK</name>
<protein>
    <recommendedName>
        <fullName evidence="4">phosphoglycolate phosphatase</fullName>
        <ecNumber evidence="4">3.1.3.18</ecNumber>
    </recommendedName>
</protein>
<organism evidence="5 6">
    <name type="scientific">Advenella kashmirensis</name>
    <dbReference type="NCBI Taxonomy" id="310575"/>
    <lineage>
        <taxon>Bacteria</taxon>
        <taxon>Pseudomonadati</taxon>
        <taxon>Pseudomonadota</taxon>
        <taxon>Betaproteobacteria</taxon>
        <taxon>Burkholderiales</taxon>
        <taxon>Alcaligenaceae</taxon>
    </lineage>
</organism>
<dbReference type="PANTHER" id="PTHR43434:SF1">
    <property type="entry name" value="PHOSPHOGLYCOLATE PHOSPHATASE"/>
    <property type="match status" value="1"/>
</dbReference>
<dbReference type="GO" id="GO:0005829">
    <property type="term" value="C:cytosol"/>
    <property type="evidence" value="ECO:0007669"/>
    <property type="project" value="TreeGrafter"/>
</dbReference>
<dbReference type="SFLD" id="SFLDS00003">
    <property type="entry name" value="Haloacid_Dehalogenase"/>
    <property type="match status" value="1"/>
</dbReference>
<dbReference type="Gene3D" id="1.10.150.240">
    <property type="entry name" value="Putative phosphatase, domain 2"/>
    <property type="match status" value="1"/>
</dbReference>
<evidence type="ECO:0000256" key="1">
    <source>
        <dbReference type="ARBA" id="ARBA00000830"/>
    </source>
</evidence>
<dbReference type="EC" id="3.1.3.18" evidence="4"/>
<sequence length="244" mass="26588">MFIFMSYLIIKVGVMTPHSTYKTIIFDLDGTLLDTWPSLLQAVRTVTPGVTSIEPAALRLALSQGIGAMFARATDQMELDADAAQATMRDMERAYFGHALSAAVPYPNTDHTLTQLQGAGFTLALCTNRDRASTLALLDQAGWRSLFSHIHCLDDGLPPKPDPAAILATLAHLQCPLRDALFVGDSWIDAHCAAQAGVDFAAHLGGYHTHPGELAPAVLSYRHTRELSQWLAERFALLPELNHD</sequence>
<comment type="caution">
    <text evidence="5">The sequence shown here is derived from an EMBL/GenBank/DDBJ whole genome shotgun (WGS) entry which is preliminary data.</text>
</comment>
<dbReference type="InterPro" id="IPR050155">
    <property type="entry name" value="HAD-like_hydrolase_sf"/>
</dbReference>
<evidence type="ECO:0000256" key="3">
    <source>
        <dbReference type="ARBA" id="ARBA00006171"/>
    </source>
</evidence>
<dbReference type="InterPro" id="IPR006439">
    <property type="entry name" value="HAD-SF_hydro_IA"/>
</dbReference>
<dbReference type="NCBIfam" id="TIGR01549">
    <property type="entry name" value="HAD-SF-IA-v1"/>
    <property type="match status" value="1"/>
</dbReference>
<reference evidence="5 6" key="1">
    <citation type="journal article" date="2018" name="Nat. Biotechnol.">
        <title>A standardized bacterial taxonomy based on genome phylogeny substantially revises the tree of life.</title>
        <authorList>
            <person name="Parks D.H."/>
            <person name="Chuvochina M."/>
            <person name="Waite D.W."/>
            <person name="Rinke C."/>
            <person name="Skarshewski A."/>
            <person name="Chaumeil P.A."/>
            <person name="Hugenholtz P."/>
        </authorList>
    </citation>
    <scope>NUCLEOTIDE SEQUENCE [LARGE SCALE GENOMIC DNA]</scope>
    <source>
        <strain evidence="5">UBA10707</strain>
    </source>
</reference>
<dbReference type="Gene3D" id="3.40.50.1000">
    <property type="entry name" value="HAD superfamily/HAD-like"/>
    <property type="match status" value="1"/>
</dbReference>
<dbReference type="InterPro" id="IPR036412">
    <property type="entry name" value="HAD-like_sf"/>
</dbReference>
<evidence type="ECO:0000313" key="6">
    <source>
        <dbReference type="Proteomes" id="UP000264036"/>
    </source>
</evidence>
<dbReference type="PANTHER" id="PTHR43434">
    <property type="entry name" value="PHOSPHOGLYCOLATE PHOSPHATASE"/>
    <property type="match status" value="1"/>
</dbReference>
<evidence type="ECO:0000256" key="4">
    <source>
        <dbReference type="ARBA" id="ARBA00013078"/>
    </source>
</evidence>
<dbReference type="AlphaFoldDB" id="A0A356LK37"/>
<dbReference type="GO" id="GO:0006281">
    <property type="term" value="P:DNA repair"/>
    <property type="evidence" value="ECO:0007669"/>
    <property type="project" value="TreeGrafter"/>
</dbReference>
<comment type="pathway">
    <text evidence="2">Organic acid metabolism; glycolate biosynthesis; glycolate from 2-phosphoglycolate: step 1/1.</text>
</comment>
<dbReference type="InterPro" id="IPR023198">
    <property type="entry name" value="PGP-like_dom2"/>
</dbReference>
<comment type="catalytic activity">
    <reaction evidence="1">
        <text>2-phosphoglycolate + H2O = glycolate + phosphate</text>
        <dbReference type="Rhea" id="RHEA:14369"/>
        <dbReference type="ChEBI" id="CHEBI:15377"/>
        <dbReference type="ChEBI" id="CHEBI:29805"/>
        <dbReference type="ChEBI" id="CHEBI:43474"/>
        <dbReference type="ChEBI" id="CHEBI:58033"/>
        <dbReference type="EC" id="3.1.3.18"/>
    </reaction>
</comment>
<dbReference type="SFLD" id="SFLDG01129">
    <property type="entry name" value="C1.5:_HAD__Beta-PGM__Phosphata"/>
    <property type="match status" value="1"/>
</dbReference>
<gene>
    <name evidence="5" type="ORF">DD666_17650</name>
</gene>
<dbReference type="EMBL" id="DOEK01000035">
    <property type="protein sequence ID" value="HBP31219.1"/>
    <property type="molecule type" value="Genomic_DNA"/>
</dbReference>
<accession>A0A356LK37</accession>
<evidence type="ECO:0000313" key="5">
    <source>
        <dbReference type="EMBL" id="HBP31219.1"/>
    </source>
</evidence>
<dbReference type="GO" id="GO:0008967">
    <property type="term" value="F:phosphoglycolate phosphatase activity"/>
    <property type="evidence" value="ECO:0007669"/>
    <property type="project" value="UniProtKB-EC"/>
</dbReference>
<dbReference type="Proteomes" id="UP000264036">
    <property type="component" value="Unassembled WGS sequence"/>
</dbReference>
<comment type="similarity">
    <text evidence="3">Belongs to the HAD-like hydrolase superfamily. CbbY/CbbZ/Gph/YieH family.</text>
</comment>